<dbReference type="Proteomes" id="UP001283361">
    <property type="component" value="Unassembled WGS sequence"/>
</dbReference>
<comment type="caution">
    <text evidence="2">The sequence shown here is derived from an EMBL/GenBank/DDBJ whole genome shotgun (WGS) entry which is preliminary data.</text>
</comment>
<feature type="compositionally biased region" description="Polar residues" evidence="1">
    <location>
        <begin position="1"/>
        <end position="11"/>
    </location>
</feature>
<keyword evidence="3" id="KW-1185">Reference proteome</keyword>
<accession>A0AAE1D3S6</accession>
<proteinExistence type="predicted"/>
<organism evidence="2 3">
    <name type="scientific">Elysia crispata</name>
    <name type="common">lettuce slug</name>
    <dbReference type="NCBI Taxonomy" id="231223"/>
    <lineage>
        <taxon>Eukaryota</taxon>
        <taxon>Metazoa</taxon>
        <taxon>Spiralia</taxon>
        <taxon>Lophotrochozoa</taxon>
        <taxon>Mollusca</taxon>
        <taxon>Gastropoda</taxon>
        <taxon>Heterobranchia</taxon>
        <taxon>Euthyneura</taxon>
        <taxon>Panpulmonata</taxon>
        <taxon>Sacoglossa</taxon>
        <taxon>Placobranchoidea</taxon>
        <taxon>Plakobranchidae</taxon>
        <taxon>Elysia</taxon>
    </lineage>
</organism>
<gene>
    <name evidence="2" type="ORF">RRG08_026090</name>
</gene>
<feature type="compositionally biased region" description="Basic and acidic residues" evidence="1">
    <location>
        <begin position="19"/>
        <end position="34"/>
    </location>
</feature>
<reference evidence="2" key="1">
    <citation type="journal article" date="2023" name="G3 (Bethesda)">
        <title>A reference genome for the long-term kleptoplast-retaining sea slug Elysia crispata morphotype clarki.</title>
        <authorList>
            <person name="Eastman K.E."/>
            <person name="Pendleton A.L."/>
            <person name="Shaikh M.A."/>
            <person name="Suttiyut T."/>
            <person name="Ogas R."/>
            <person name="Tomko P."/>
            <person name="Gavelis G."/>
            <person name="Widhalm J.R."/>
            <person name="Wisecaver J.H."/>
        </authorList>
    </citation>
    <scope>NUCLEOTIDE SEQUENCE</scope>
    <source>
        <strain evidence="2">ECLA1</strain>
    </source>
</reference>
<dbReference type="AlphaFoldDB" id="A0AAE1D3S6"/>
<evidence type="ECO:0000256" key="1">
    <source>
        <dbReference type="SAM" id="MobiDB-lite"/>
    </source>
</evidence>
<feature type="region of interest" description="Disordered" evidence="1">
    <location>
        <begin position="1"/>
        <end position="63"/>
    </location>
</feature>
<evidence type="ECO:0000313" key="3">
    <source>
        <dbReference type="Proteomes" id="UP001283361"/>
    </source>
</evidence>
<dbReference type="EMBL" id="JAWDGP010005602">
    <property type="protein sequence ID" value="KAK3755360.1"/>
    <property type="molecule type" value="Genomic_DNA"/>
</dbReference>
<name>A0AAE1D3S6_9GAST</name>
<sequence>MNQRRANTGNGPPTPTEHTCLRDAQRDARGDKRVWPKGLVKEATTGNGTLSRHGSLPWPHRRQQPILEVKRMSDRNERKETDKLVRRCEYLNITGDRAEGKDDDEDVTKSVVDLRTTEVTQIMTITAAIVKLPWCRRVDTVHPAIVAGGSRMSSTTHLYTPCDEPR</sequence>
<protein>
    <submittedName>
        <fullName evidence="2">Uncharacterized protein</fullName>
    </submittedName>
</protein>
<evidence type="ECO:0000313" key="2">
    <source>
        <dbReference type="EMBL" id="KAK3755360.1"/>
    </source>
</evidence>